<evidence type="ECO:0000256" key="9">
    <source>
        <dbReference type="HAMAP-Rule" id="MF_00911"/>
    </source>
</evidence>
<dbReference type="InterPro" id="IPR034746">
    <property type="entry name" value="POTRA"/>
</dbReference>
<keyword evidence="3 9" id="KW-0997">Cell inner membrane</keyword>
<dbReference type="Pfam" id="PF08478">
    <property type="entry name" value="POTRA_1"/>
    <property type="match status" value="1"/>
</dbReference>
<comment type="similarity">
    <text evidence="9">Belongs to the FtsQ/DivIB family. FtsQ subfamily.</text>
</comment>
<dbReference type="GO" id="GO:0005886">
    <property type="term" value="C:plasma membrane"/>
    <property type="evidence" value="ECO:0007669"/>
    <property type="project" value="UniProtKB-SubCell"/>
</dbReference>
<keyword evidence="7 9" id="KW-0472">Membrane</keyword>
<evidence type="ECO:0000256" key="1">
    <source>
        <dbReference type="ARBA" id="ARBA00004370"/>
    </source>
</evidence>
<dbReference type="HOGENOM" id="CLU_064041_2_0_6"/>
<dbReference type="GO" id="GO:0043093">
    <property type="term" value="P:FtsZ-dependent cytokinesis"/>
    <property type="evidence" value="ECO:0007669"/>
    <property type="project" value="UniProtKB-UniRule"/>
</dbReference>
<evidence type="ECO:0000256" key="8">
    <source>
        <dbReference type="ARBA" id="ARBA00023306"/>
    </source>
</evidence>
<evidence type="ECO:0000313" key="12">
    <source>
        <dbReference type="Proteomes" id="UP000000639"/>
    </source>
</evidence>
<dbReference type="Proteomes" id="UP000000639">
    <property type="component" value="Chromosome"/>
</dbReference>
<dbReference type="STRING" id="357804.Ping_1150"/>
<dbReference type="EMBL" id="CP000510">
    <property type="protein sequence ID" value="ABM02987.1"/>
    <property type="molecule type" value="Genomic_DNA"/>
</dbReference>
<evidence type="ECO:0000313" key="11">
    <source>
        <dbReference type="EMBL" id="ABM02987.1"/>
    </source>
</evidence>
<dbReference type="PROSITE" id="PS51779">
    <property type="entry name" value="POTRA"/>
    <property type="match status" value="1"/>
</dbReference>
<dbReference type="PANTHER" id="PTHR35851:SF1">
    <property type="entry name" value="CELL DIVISION PROTEIN FTSQ"/>
    <property type="match status" value="1"/>
</dbReference>
<dbReference type="RefSeq" id="WP_011769550.1">
    <property type="nucleotide sequence ID" value="NC_008709.1"/>
</dbReference>
<evidence type="ECO:0000256" key="7">
    <source>
        <dbReference type="ARBA" id="ARBA00023136"/>
    </source>
</evidence>
<name>A1SU22_PSYIN</name>
<dbReference type="Gene3D" id="3.10.20.310">
    <property type="entry name" value="membrane protein fhac"/>
    <property type="match status" value="1"/>
</dbReference>
<dbReference type="eggNOG" id="COG1589">
    <property type="taxonomic scope" value="Bacteria"/>
</dbReference>
<dbReference type="KEGG" id="pin:Ping_1150"/>
<comment type="subcellular location">
    <subcellularLocation>
        <location evidence="9">Cell inner membrane</location>
        <topology evidence="9">Single-pass type II membrane protein</topology>
    </subcellularLocation>
    <subcellularLocation>
        <location evidence="1">Membrane</location>
    </subcellularLocation>
    <text evidence="9">Localizes to the division septum.</text>
</comment>
<proteinExistence type="inferred from homology"/>
<evidence type="ECO:0000256" key="6">
    <source>
        <dbReference type="ARBA" id="ARBA00022989"/>
    </source>
</evidence>
<keyword evidence="4 9" id="KW-0132">Cell division</keyword>
<evidence type="ECO:0000256" key="3">
    <source>
        <dbReference type="ARBA" id="ARBA00022519"/>
    </source>
</evidence>
<reference evidence="11 12" key="1">
    <citation type="submission" date="2007-01" db="EMBL/GenBank/DDBJ databases">
        <title>Complete sequence of Psychromonas ingrahamii 37.</title>
        <authorList>
            <consortium name="US DOE Joint Genome Institute"/>
            <person name="Copeland A."/>
            <person name="Lucas S."/>
            <person name="Lapidus A."/>
            <person name="Barry K."/>
            <person name="Detter J.C."/>
            <person name="Glavina del Rio T."/>
            <person name="Hammon N."/>
            <person name="Israni S."/>
            <person name="Dalin E."/>
            <person name="Tice H."/>
            <person name="Pitluck S."/>
            <person name="Thompson L.S."/>
            <person name="Brettin T."/>
            <person name="Bruce D."/>
            <person name="Han C."/>
            <person name="Tapia R."/>
            <person name="Schmutz J."/>
            <person name="Larimer F."/>
            <person name="Land M."/>
            <person name="Hauser L."/>
            <person name="Kyrpides N."/>
            <person name="Ivanova N."/>
            <person name="Staley J."/>
            <person name="Richardson P."/>
        </authorList>
    </citation>
    <scope>NUCLEOTIDE SEQUENCE [LARGE SCALE GENOMIC DNA]</scope>
    <source>
        <strain evidence="11 12">37</strain>
    </source>
</reference>
<protein>
    <recommendedName>
        <fullName evidence="9">Cell division protein FtsQ</fullName>
    </recommendedName>
</protein>
<feature type="domain" description="POTRA" evidence="10">
    <location>
        <begin position="43"/>
        <end position="113"/>
    </location>
</feature>
<dbReference type="Gene3D" id="3.40.50.11690">
    <property type="entry name" value="Cell division protein FtsQ/DivIB"/>
    <property type="match status" value="1"/>
</dbReference>
<evidence type="ECO:0000256" key="2">
    <source>
        <dbReference type="ARBA" id="ARBA00022475"/>
    </source>
</evidence>
<dbReference type="OrthoDB" id="9790370at2"/>
<dbReference type="InterPro" id="IPR026579">
    <property type="entry name" value="FtsQ"/>
</dbReference>
<keyword evidence="6 9" id="KW-1133">Transmembrane helix</keyword>
<evidence type="ECO:0000256" key="5">
    <source>
        <dbReference type="ARBA" id="ARBA00022692"/>
    </source>
</evidence>
<evidence type="ECO:0000256" key="4">
    <source>
        <dbReference type="ARBA" id="ARBA00022618"/>
    </source>
</evidence>
<feature type="transmembrane region" description="Helical" evidence="9">
    <location>
        <begin position="12"/>
        <end position="30"/>
    </location>
</feature>
<organism evidence="11 12">
    <name type="scientific">Psychromonas ingrahamii (strain DSM 17664 / CCUG 51855 / 37)</name>
    <dbReference type="NCBI Taxonomy" id="357804"/>
    <lineage>
        <taxon>Bacteria</taxon>
        <taxon>Pseudomonadati</taxon>
        <taxon>Pseudomonadota</taxon>
        <taxon>Gammaproteobacteria</taxon>
        <taxon>Alteromonadales</taxon>
        <taxon>Psychromonadaceae</taxon>
        <taxon>Psychromonas</taxon>
    </lineage>
</organism>
<keyword evidence="5 9" id="KW-0812">Transmembrane</keyword>
<gene>
    <name evidence="9 11" type="primary">ftsQ</name>
    <name evidence="11" type="ordered locus">Ping_1150</name>
</gene>
<dbReference type="InterPro" id="IPR005548">
    <property type="entry name" value="Cell_div_FtsQ/DivIB_C"/>
</dbReference>
<dbReference type="InterPro" id="IPR045335">
    <property type="entry name" value="FtsQ_C_sf"/>
</dbReference>
<accession>A1SU22</accession>
<keyword evidence="2 9" id="KW-1003">Cell membrane</keyword>
<dbReference type="AlphaFoldDB" id="A1SU22"/>
<dbReference type="GO" id="GO:0090529">
    <property type="term" value="P:cell septum assembly"/>
    <property type="evidence" value="ECO:0007669"/>
    <property type="project" value="InterPro"/>
</dbReference>
<dbReference type="GO" id="GO:0032153">
    <property type="term" value="C:cell division site"/>
    <property type="evidence" value="ECO:0007669"/>
    <property type="project" value="UniProtKB-UniRule"/>
</dbReference>
<dbReference type="Pfam" id="PF03799">
    <property type="entry name" value="FtsQ_DivIB_C"/>
    <property type="match status" value="1"/>
</dbReference>
<comment type="subunit">
    <text evidence="9">Part of a complex composed of FtsB, FtsL and FtsQ.</text>
</comment>
<dbReference type="HAMAP" id="MF_00911">
    <property type="entry name" value="FtsQ_subfam"/>
    <property type="match status" value="1"/>
</dbReference>
<keyword evidence="12" id="KW-1185">Reference proteome</keyword>
<keyword evidence="8 9" id="KW-0131">Cell cycle</keyword>
<comment type="function">
    <text evidence="9">Essential cell division protein. May link together the upstream cell division proteins, which are predominantly cytoplasmic, with the downstream cell division proteins, which are predominantly periplasmic. May control correct divisome assembly.</text>
</comment>
<evidence type="ECO:0000259" key="10">
    <source>
        <dbReference type="PROSITE" id="PS51779"/>
    </source>
</evidence>
<dbReference type="InterPro" id="IPR013685">
    <property type="entry name" value="POTRA_FtsQ_type"/>
</dbReference>
<dbReference type="PANTHER" id="PTHR35851">
    <property type="entry name" value="CELL DIVISION PROTEIN FTSQ"/>
    <property type="match status" value="1"/>
</dbReference>
<sequence length="245" mass="28452">MIYKLKKINIGKWISLIFFLILMYGLQNSYSKLKSWLTDEQSLPLTSLILTGDMQHVSSDDVRGVLKEQKDSLNFFTLEIAQIQKQLEDMPWVYSASIRKQWPDTIKIHIVEQSIIAIWNNSALLNQAGDIIYTPMEDISDQYIKLNGEDEFVKQVLQTYLEVELLLKVNKFKIKLLSSDKRNSSNIILNNGIALRLGKEQKLDRIQRFLSVFPLIEKKYNVDTIDYLDLRYDTGIAIGWQKGKS</sequence>